<feature type="transmembrane region" description="Helical" evidence="5">
    <location>
        <begin position="158"/>
        <end position="177"/>
    </location>
</feature>
<feature type="repeat" description="TPR" evidence="3">
    <location>
        <begin position="524"/>
        <end position="557"/>
    </location>
</feature>
<comment type="caution">
    <text evidence="6">The sequence shown here is derived from an EMBL/GenBank/DDBJ whole genome shotgun (WGS) entry which is preliminary data.</text>
</comment>
<keyword evidence="5" id="KW-1133">Transmembrane helix</keyword>
<dbReference type="Proteomes" id="UP000770785">
    <property type="component" value="Unassembled WGS sequence"/>
</dbReference>
<proteinExistence type="predicted"/>
<dbReference type="InterPro" id="IPR052346">
    <property type="entry name" value="O-mannosyl-transferase_TMTC"/>
</dbReference>
<evidence type="ECO:0000313" key="6">
    <source>
        <dbReference type="EMBL" id="NJC28122.1"/>
    </source>
</evidence>
<feature type="transmembrane region" description="Helical" evidence="5">
    <location>
        <begin position="325"/>
        <end position="343"/>
    </location>
</feature>
<feature type="transmembrane region" description="Helical" evidence="5">
    <location>
        <begin position="128"/>
        <end position="149"/>
    </location>
</feature>
<sequence length="675" mass="74128">MARKSPQKSRSAAANPAPASEPKNKIGPVSTKPWYQSVHYQALFFFLFSFLLYGNTLGHDFAVDDAIVITDNALVQRGWAGIGDIFTHDTFYGFFEDESKANLVAGGRYRPLTLVLFAVEQSISEGPFIGHFFNVVWYGGLLVLLVYFLTDLLKNRGYAWWLPLLITGLFAAHPIHTEAVANIKGRDEIMALFFAVAATWTVWRAAWDERWLGAVAGAGLLGLACLAKETAFTFLAVIPVVVLALPKADDSRAAPDRALPWAKLKYYVPALIAALAYVAIRSAILPEAGDQPNLELMNNPFVEWTGQVWREVPGSVRVATGFSTLLNYLGLIFLPVNLVHDYYPTAIPLRRWSDVGPWAGLISHVGLGVFAVLKLKTYRLAALGIIIYLAGISVASNILFPVGTLLSERFLFFPSLGWALVVGYLLFALSKKIGRPALYLGVAIITVFSVLTILRNPDWKDNYVLFTTDVEKQPNSAKLRNAAGGARVDKYQSFPTDARPAQLQLLTDAIADLDRALEIHPTYRNAFLLRGNARLLQENYDAAITDYDAALVLSPNYQPALDNLFTALITAGRTAGEDRGDVAGAFTYLRRAEALRPLDYELLRLLGVASGVSGKTDEAVGYFERAVAVRPNDADAVWNYGMALYNAGRRAEGQAQFQRAQQIRPSIAAERGGKG</sequence>
<evidence type="ECO:0000256" key="2">
    <source>
        <dbReference type="ARBA" id="ARBA00022803"/>
    </source>
</evidence>
<dbReference type="PANTHER" id="PTHR44227">
    <property type="match status" value="1"/>
</dbReference>
<reference evidence="6 7" key="1">
    <citation type="submission" date="2020-03" db="EMBL/GenBank/DDBJ databases">
        <title>Genomic Encyclopedia of Type Strains, Phase IV (KMG-IV): sequencing the most valuable type-strain genomes for metagenomic binning, comparative biology and taxonomic classification.</title>
        <authorList>
            <person name="Goeker M."/>
        </authorList>
    </citation>
    <scope>NUCLEOTIDE SEQUENCE [LARGE SCALE GENOMIC DNA]</scope>
    <source>
        <strain evidence="6 7">DSM 105096</strain>
    </source>
</reference>
<evidence type="ECO:0000256" key="1">
    <source>
        <dbReference type="ARBA" id="ARBA00022737"/>
    </source>
</evidence>
<keyword evidence="5" id="KW-0812">Transmembrane</keyword>
<organism evidence="6 7">
    <name type="scientific">Neolewinella antarctica</name>
    <dbReference type="NCBI Taxonomy" id="442734"/>
    <lineage>
        <taxon>Bacteria</taxon>
        <taxon>Pseudomonadati</taxon>
        <taxon>Bacteroidota</taxon>
        <taxon>Saprospiria</taxon>
        <taxon>Saprospirales</taxon>
        <taxon>Lewinellaceae</taxon>
        <taxon>Neolewinella</taxon>
    </lineage>
</organism>
<evidence type="ECO:0000256" key="4">
    <source>
        <dbReference type="SAM" id="MobiDB-lite"/>
    </source>
</evidence>
<dbReference type="InterPro" id="IPR011990">
    <property type="entry name" value="TPR-like_helical_dom_sf"/>
</dbReference>
<keyword evidence="5" id="KW-0472">Membrane</keyword>
<feature type="repeat" description="TPR" evidence="3">
    <location>
        <begin position="600"/>
        <end position="633"/>
    </location>
</feature>
<dbReference type="Gene3D" id="1.25.40.10">
    <property type="entry name" value="Tetratricopeptide repeat domain"/>
    <property type="match status" value="2"/>
</dbReference>
<evidence type="ECO:0000313" key="7">
    <source>
        <dbReference type="Proteomes" id="UP000770785"/>
    </source>
</evidence>
<feature type="transmembrane region" description="Helical" evidence="5">
    <location>
        <begin position="412"/>
        <end position="430"/>
    </location>
</feature>
<keyword evidence="2 3" id="KW-0802">TPR repeat</keyword>
<dbReference type="EMBL" id="JAATJH010000008">
    <property type="protein sequence ID" value="NJC28122.1"/>
    <property type="molecule type" value="Genomic_DNA"/>
</dbReference>
<feature type="transmembrane region" description="Helical" evidence="5">
    <location>
        <begin position="33"/>
        <end position="53"/>
    </location>
</feature>
<feature type="transmembrane region" description="Helical" evidence="5">
    <location>
        <begin position="219"/>
        <end position="246"/>
    </location>
</feature>
<dbReference type="PROSITE" id="PS50005">
    <property type="entry name" value="TPR"/>
    <property type="match status" value="2"/>
</dbReference>
<dbReference type="SUPFAM" id="SSF48452">
    <property type="entry name" value="TPR-like"/>
    <property type="match status" value="1"/>
</dbReference>
<protein>
    <recommendedName>
        <fullName evidence="8">Dolichyl-phosphate-mannose--protein mannosyltransferase</fullName>
    </recommendedName>
</protein>
<evidence type="ECO:0008006" key="8">
    <source>
        <dbReference type="Google" id="ProtNLM"/>
    </source>
</evidence>
<evidence type="ECO:0000256" key="3">
    <source>
        <dbReference type="PROSITE-ProRule" id="PRU00339"/>
    </source>
</evidence>
<dbReference type="SMART" id="SM00028">
    <property type="entry name" value="TPR"/>
    <property type="match status" value="3"/>
</dbReference>
<feature type="transmembrane region" description="Helical" evidence="5">
    <location>
        <begin position="266"/>
        <end position="284"/>
    </location>
</feature>
<feature type="region of interest" description="Disordered" evidence="4">
    <location>
        <begin position="1"/>
        <end position="25"/>
    </location>
</feature>
<keyword evidence="1" id="KW-0677">Repeat</keyword>
<name>A0ABX0XFY2_9BACT</name>
<gene>
    <name evidence="6" type="ORF">GGR27_003641</name>
</gene>
<feature type="transmembrane region" description="Helical" evidence="5">
    <location>
        <begin position="189"/>
        <end position="207"/>
    </location>
</feature>
<dbReference type="RefSeq" id="WP_168039835.1">
    <property type="nucleotide sequence ID" value="NZ_JAATJH010000008.1"/>
</dbReference>
<feature type="compositionally biased region" description="Low complexity" evidence="4">
    <location>
        <begin position="8"/>
        <end position="21"/>
    </location>
</feature>
<keyword evidence="7" id="KW-1185">Reference proteome</keyword>
<feature type="transmembrane region" description="Helical" evidence="5">
    <location>
        <begin position="437"/>
        <end position="454"/>
    </location>
</feature>
<dbReference type="Pfam" id="PF13432">
    <property type="entry name" value="TPR_16"/>
    <property type="match status" value="2"/>
</dbReference>
<feature type="transmembrane region" description="Helical" evidence="5">
    <location>
        <begin position="355"/>
        <end position="373"/>
    </location>
</feature>
<feature type="transmembrane region" description="Helical" evidence="5">
    <location>
        <begin position="380"/>
        <end position="400"/>
    </location>
</feature>
<dbReference type="InterPro" id="IPR019734">
    <property type="entry name" value="TPR_rpt"/>
</dbReference>
<dbReference type="PANTHER" id="PTHR44227:SF3">
    <property type="entry name" value="PROTEIN O-MANNOSYL-TRANSFERASE TMTC4"/>
    <property type="match status" value="1"/>
</dbReference>
<evidence type="ECO:0000256" key="5">
    <source>
        <dbReference type="SAM" id="Phobius"/>
    </source>
</evidence>
<accession>A0ABX0XFY2</accession>